<dbReference type="Gene3D" id="3.40.50.720">
    <property type="entry name" value="NAD(P)-binding Rossmann-like Domain"/>
    <property type="match status" value="1"/>
</dbReference>
<dbReference type="PANTHER" id="PTHR43574">
    <property type="entry name" value="EPIMERASE-RELATED"/>
    <property type="match status" value="1"/>
</dbReference>
<keyword evidence="3" id="KW-1185">Reference proteome</keyword>
<dbReference type="InterPro" id="IPR036291">
    <property type="entry name" value="NAD(P)-bd_dom_sf"/>
</dbReference>
<sequence length="281" mass="29919">MAEMLIFGLGYTASRLAERLRSMGWTVRATRREADGEAIAFADDAAVRAALAGATHILSSVPPDDGDPVLERYGALLEDKRLGYLSSTGVYGDAGGAWVDESAPIGTGRRSARAEADAAWRARGARAFRLPGIYGPGRSALERMAEGRAHRIDLPGQVFSRIHVDDIVAAVIAGLDAPPGAYNIADDHPCSQNRVIEEASRLLRLPSPPIRSIEEAGLSPAARAFYAENRRVANGKAKRVLGWRPLYPDYRAGLAACLACSATTSPAIASRQPAAADSDQR</sequence>
<name>A0ABT6N3H0_9SPHN</name>
<evidence type="ECO:0000313" key="2">
    <source>
        <dbReference type="EMBL" id="MDH7639849.1"/>
    </source>
</evidence>
<evidence type="ECO:0000256" key="1">
    <source>
        <dbReference type="ARBA" id="ARBA00023027"/>
    </source>
</evidence>
<comment type="caution">
    <text evidence="2">The sequence shown here is derived from an EMBL/GenBank/DDBJ whole genome shotgun (WGS) entry which is preliminary data.</text>
</comment>
<dbReference type="Proteomes" id="UP001160625">
    <property type="component" value="Unassembled WGS sequence"/>
</dbReference>
<dbReference type="EMBL" id="JARYGZ010000001">
    <property type="protein sequence ID" value="MDH7639849.1"/>
    <property type="molecule type" value="Genomic_DNA"/>
</dbReference>
<dbReference type="SUPFAM" id="SSF51735">
    <property type="entry name" value="NAD(P)-binding Rossmann-fold domains"/>
    <property type="match status" value="1"/>
</dbReference>
<accession>A0ABT6N3H0</accession>
<protein>
    <submittedName>
        <fullName evidence="2">SDR family NAD(P)-dependent oxidoreductase</fullName>
    </submittedName>
</protein>
<dbReference type="RefSeq" id="WP_281045088.1">
    <property type="nucleotide sequence ID" value="NZ_JARYGZ010000001.1"/>
</dbReference>
<keyword evidence="1" id="KW-0520">NAD</keyword>
<evidence type="ECO:0000313" key="3">
    <source>
        <dbReference type="Proteomes" id="UP001160625"/>
    </source>
</evidence>
<gene>
    <name evidence="2" type="ORF">QGN17_14030</name>
</gene>
<reference evidence="2" key="1">
    <citation type="submission" date="2023-04" db="EMBL/GenBank/DDBJ databases">
        <title>Sphingomonas sp. MAHUQ-71 isolated from rice field.</title>
        <authorList>
            <person name="Huq M.A."/>
        </authorList>
    </citation>
    <scope>NUCLEOTIDE SEQUENCE</scope>
    <source>
        <strain evidence="2">MAHUQ-71</strain>
    </source>
</reference>
<organism evidence="2 3">
    <name type="scientific">Sphingomonas oryzagri</name>
    <dbReference type="NCBI Taxonomy" id="3042314"/>
    <lineage>
        <taxon>Bacteria</taxon>
        <taxon>Pseudomonadati</taxon>
        <taxon>Pseudomonadota</taxon>
        <taxon>Alphaproteobacteria</taxon>
        <taxon>Sphingomonadales</taxon>
        <taxon>Sphingomonadaceae</taxon>
        <taxon>Sphingomonas</taxon>
    </lineage>
</organism>
<proteinExistence type="predicted"/>